<dbReference type="InterPro" id="IPR036736">
    <property type="entry name" value="ACP-like_sf"/>
</dbReference>
<dbReference type="InterPro" id="IPR042099">
    <property type="entry name" value="ANL_N_sf"/>
</dbReference>
<reference evidence="3" key="1">
    <citation type="submission" date="2020-06" db="EMBL/GenBank/DDBJ databases">
        <title>A chromosome-scale genome assembly of Talaromyces rugulosus W13939.</title>
        <authorList>
            <person name="Wang B."/>
            <person name="Guo L."/>
            <person name="Ye K."/>
            <person name="Wang L."/>
        </authorList>
    </citation>
    <scope>NUCLEOTIDE SEQUENCE [LARGE SCALE GENOMIC DNA]</scope>
    <source>
        <strain evidence="3">W13939</strain>
    </source>
</reference>
<dbReference type="GO" id="GO:0031957">
    <property type="term" value="F:very long-chain fatty acid-CoA ligase activity"/>
    <property type="evidence" value="ECO:0007669"/>
    <property type="project" value="TreeGrafter"/>
</dbReference>
<dbReference type="OrthoDB" id="10253869at2759"/>
<dbReference type="PANTHER" id="PTHR24096">
    <property type="entry name" value="LONG-CHAIN-FATTY-ACID--COA LIGASE"/>
    <property type="match status" value="1"/>
</dbReference>
<accession>A0A7H8QNE8</accession>
<dbReference type="AlphaFoldDB" id="A0A7H8QNE8"/>
<protein>
    <recommendedName>
        <fullName evidence="1">Carrier domain-containing protein</fullName>
    </recommendedName>
</protein>
<dbReference type="Gene3D" id="3.30.300.30">
    <property type="match status" value="1"/>
</dbReference>
<dbReference type="Pfam" id="PF00501">
    <property type="entry name" value="AMP-binding"/>
    <property type="match status" value="1"/>
</dbReference>
<organism evidence="2 3">
    <name type="scientific">Talaromyces rugulosus</name>
    <name type="common">Penicillium rugulosum</name>
    <dbReference type="NCBI Taxonomy" id="121627"/>
    <lineage>
        <taxon>Eukaryota</taxon>
        <taxon>Fungi</taxon>
        <taxon>Dikarya</taxon>
        <taxon>Ascomycota</taxon>
        <taxon>Pezizomycotina</taxon>
        <taxon>Eurotiomycetes</taxon>
        <taxon>Eurotiomycetidae</taxon>
        <taxon>Eurotiales</taxon>
        <taxon>Trichocomaceae</taxon>
        <taxon>Talaromyces</taxon>
        <taxon>Talaromyces sect. Islandici</taxon>
    </lineage>
</organism>
<evidence type="ECO:0000259" key="1">
    <source>
        <dbReference type="PROSITE" id="PS50075"/>
    </source>
</evidence>
<dbReference type="SUPFAM" id="SSF53474">
    <property type="entry name" value="alpha/beta-Hydrolases"/>
    <property type="match status" value="1"/>
</dbReference>
<dbReference type="PROSITE" id="PS50075">
    <property type="entry name" value="CARRIER"/>
    <property type="match status" value="1"/>
</dbReference>
<dbReference type="EMBL" id="CP055899">
    <property type="protein sequence ID" value="QKX55382.1"/>
    <property type="molecule type" value="Genomic_DNA"/>
</dbReference>
<proteinExistence type="predicted"/>
<dbReference type="Pfam" id="PF00975">
    <property type="entry name" value="Thioesterase"/>
    <property type="match status" value="1"/>
</dbReference>
<dbReference type="Gene3D" id="1.10.1200.10">
    <property type="entry name" value="ACP-like"/>
    <property type="match status" value="1"/>
</dbReference>
<dbReference type="InterPro" id="IPR029058">
    <property type="entry name" value="AB_hydrolase_fold"/>
</dbReference>
<evidence type="ECO:0000313" key="2">
    <source>
        <dbReference type="EMBL" id="QKX55382.1"/>
    </source>
</evidence>
<dbReference type="InterPro" id="IPR000873">
    <property type="entry name" value="AMP-dep_synth/lig_dom"/>
</dbReference>
<dbReference type="Gene3D" id="3.40.50.1820">
    <property type="entry name" value="alpha/beta hydrolase"/>
    <property type="match status" value="1"/>
</dbReference>
<evidence type="ECO:0000313" key="3">
    <source>
        <dbReference type="Proteomes" id="UP000509510"/>
    </source>
</evidence>
<dbReference type="PROSITE" id="PS00455">
    <property type="entry name" value="AMP_BINDING"/>
    <property type="match status" value="1"/>
</dbReference>
<dbReference type="SUPFAM" id="SSF56801">
    <property type="entry name" value="Acetyl-CoA synthetase-like"/>
    <property type="match status" value="1"/>
</dbReference>
<dbReference type="GeneID" id="55989983"/>
<dbReference type="Proteomes" id="UP000509510">
    <property type="component" value="Chromosome II"/>
</dbReference>
<feature type="domain" description="Carrier" evidence="1">
    <location>
        <begin position="578"/>
        <end position="657"/>
    </location>
</feature>
<dbReference type="PANTHER" id="PTHR24096:SF267">
    <property type="entry name" value="MALONATE--COA LIGASE ACSF3, MITOCHONDRIAL"/>
    <property type="match status" value="1"/>
</dbReference>
<dbReference type="InterPro" id="IPR045851">
    <property type="entry name" value="AMP-bd_C_sf"/>
</dbReference>
<dbReference type="GO" id="GO:0006633">
    <property type="term" value="P:fatty acid biosynthetic process"/>
    <property type="evidence" value="ECO:0007669"/>
    <property type="project" value="TreeGrafter"/>
</dbReference>
<dbReference type="SUPFAM" id="SSF47336">
    <property type="entry name" value="ACP-like"/>
    <property type="match status" value="1"/>
</dbReference>
<sequence length="947" mass="104361">MAPLPKNLFEALTKAARSAPEKGLSIYPPGQTEGKPTRITYSELLRDALIRGNSIKTIPGLTPDKIVLIHLDNHEDNVRWLWAVLAAGQVPAISVPFTNNLDQRRKHIEHLQEVLHDPVVLTRKHLVAEFLDLPGLAIHPVEELDIHNTPFQVDYVLQNGFTKSPDDLAALMLTSGSTGNAKAVALRHGQMLNAVAGKSACHATHSDEAFLNWIGMDHVANLTEVHLHAMTVGADQVHVHAGDLLANPLLFLQLIDRHAVGYTFAPNFFLASVRKALEKVLLPHLPVEKAASLGLPNISTLRCLISGGEANSTALCAALTKLLQPLGGSYDFIRPGFGMTETCAGSIYNIDCPRSDLALDREFTSLGYCIPGMEMRVRNAEGGNCGANDFGHLEVRGVNVFNEYYNNPTATQESFTPDGWFVTGDLAFLDEKRRLHMIGRGKESININGLKYYPHEIEGAIEDAHIPGVTPSYTAIFPYRVPGAASETLCAVYLPTYAVDEISTRLNTRDKLRTVIMQQCMVRPYRIIPLDREFLPKTALGKLSRAKIRKAFEAGMYNASIKQDEIYLAQATGAAHLQPTTPAEVAVQAIFAEVFGASRSELGIHTSMLDMGCSSIEIFQIKWLLQNDPALVDNVPITTIIGHPTIQGLAAALDPAATGVSKPYDPVVKLRQGGSKTPLWLVHPGVGEVLVFLTLANQFTDRPVYALRARGFDGEPFFGSVDEMVDTYREAIQRVQPTGPYAIAGYSYGGTVSFEIAKKLNRDGFETPFLAVFDQPPHIKDRMRHGGWADVLLTLARFFDLLPNPEDEETVAAELRAVGGGLEDDTNKDKLVDILLSSASNQRLQEFGLDKNRLATWTSLALNSHTIARHYEPQGNVPLLEVFYGQPIEAVARTKAEWLEHKLSRWNQYVTDVQFHEVAGHHYTLLAPENVQGFYRTLQTRLEARGV</sequence>
<name>A0A7H8QNE8_TALRU</name>
<dbReference type="InterPro" id="IPR001031">
    <property type="entry name" value="Thioesterase"/>
</dbReference>
<gene>
    <name evidence="2" type="ORF">TRUGW13939_02474</name>
</gene>
<dbReference type="RefSeq" id="XP_035341561.1">
    <property type="nucleotide sequence ID" value="XM_035485668.1"/>
</dbReference>
<dbReference type="Gene3D" id="3.40.50.12780">
    <property type="entry name" value="N-terminal domain of ligase-like"/>
    <property type="match status" value="1"/>
</dbReference>
<dbReference type="InterPro" id="IPR020845">
    <property type="entry name" value="AMP-binding_CS"/>
</dbReference>
<dbReference type="InterPro" id="IPR009081">
    <property type="entry name" value="PP-bd_ACP"/>
</dbReference>
<keyword evidence="3" id="KW-1185">Reference proteome</keyword>
<dbReference type="KEGG" id="trg:TRUGW13939_02474"/>